<feature type="compositionally biased region" description="Basic and acidic residues" evidence="6">
    <location>
        <begin position="1"/>
        <end position="12"/>
    </location>
</feature>
<organism evidence="8 9">
    <name type="scientific">Gordonia terrae C-6</name>
    <dbReference type="NCBI Taxonomy" id="1316928"/>
    <lineage>
        <taxon>Bacteria</taxon>
        <taxon>Bacillati</taxon>
        <taxon>Actinomycetota</taxon>
        <taxon>Actinomycetes</taxon>
        <taxon>Mycobacteriales</taxon>
        <taxon>Gordoniaceae</taxon>
        <taxon>Gordonia</taxon>
    </lineage>
</organism>
<keyword evidence="2" id="KW-0813">Transport</keyword>
<dbReference type="InterPro" id="IPR004813">
    <property type="entry name" value="OPT"/>
</dbReference>
<dbReference type="NCBIfam" id="TIGR00733">
    <property type="entry name" value="OPT family oligopeptide transporter"/>
    <property type="match status" value="1"/>
</dbReference>
<dbReference type="EMBL" id="AQPW01000037">
    <property type="protein sequence ID" value="EON30883.1"/>
    <property type="molecule type" value="Genomic_DNA"/>
</dbReference>
<feature type="transmembrane region" description="Helical" evidence="7">
    <location>
        <begin position="123"/>
        <end position="142"/>
    </location>
</feature>
<feature type="transmembrane region" description="Helical" evidence="7">
    <location>
        <begin position="565"/>
        <end position="585"/>
    </location>
</feature>
<feature type="transmembrane region" description="Helical" evidence="7">
    <location>
        <begin position="468"/>
        <end position="487"/>
    </location>
</feature>
<feature type="transmembrane region" description="Helical" evidence="7">
    <location>
        <begin position="399"/>
        <end position="418"/>
    </location>
</feature>
<sequence>MMIHRPNDHRSQDPTVGRDTMATAPPATANLRELTLRGAVLGGIITLVFTAANVYLGLKVGLTFATAIPAAVISMSILRYFANHSVVENNIVQTIASAAGTLSAIIFVIPGLVIIGWWTGFPYWITMAVCAIGGILGVMYSIPLRRALVTGSDLPYPEGVAAAEVLKVGDSAGGATENKAGLRTIVLGSVASAAFALLTKLKLLSDSISTTIKIGTGGTLFSAGLSMSLIGIGHLVGVTVGIAMLVGVVISYVVLLPIETQGRTAGEDLGDAVGEIFANDVRLIGAGAIAIAAIWTLIKVIGPIVRGIRAAMVSSRSRREGVTVDITERDMPINIVGGSILVLLVPIGFLLWDFVHDTVLEGNATGIIAVSIVFVFVIGLAVASVCGYMAGLIGSSNSPISGVGILVVLIAALLVKLTFGPADASQTDALIAYTLFTAAVVFGVATISNDNLQDLKTGQLVGATPWKQQVALIIGVLFGSAVIPPILQLMYEAFGFVGAPGATEDALAAPQAGLLTTLAQGVLGADLNWGLIGIGALIGAVVIVIDEFLGRAGRFRLPPLAVGMGMYLPMSVVLVIPIGAFIGHFYNRWAERSGGAVEHKKRMGVLLATGLIVGEALFGVVFAGIVAATGDDSALAIVGDGFERWAQILGVIVFAATIAFLYDRVRKIAIASAAESPTTTGTKD</sequence>
<keyword evidence="4 7" id="KW-1133">Transmembrane helix</keyword>
<evidence type="ECO:0000313" key="8">
    <source>
        <dbReference type="EMBL" id="EON30883.1"/>
    </source>
</evidence>
<feature type="region of interest" description="Disordered" evidence="6">
    <location>
        <begin position="1"/>
        <end position="22"/>
    </location>
</feature>
<reference evidence="8 9" key="1">
    <citation type="journal article" date="2013" name="Genome Announc.">
        <title>Draft Genome Sequence of a Benzothiophene-Desulfurizing Bacterium, Gordona terrae Strain C-6.</title>
        <authorList>
            <person name="Wang W."/>
            <person name="Ma T."/>
            <person name="Ren Y."/>
            <person name="Li G."/>
        </authorList>
    </citation>
    <scope>NUCLEOTIDE SEQUENCE [LARGE SCALE GENOMIC DNA]</scope>
    <source>
        <strain evidence="8 9">C-6</strain>
    </source>
</reference>
<dbReference type="GO" id="GO:0016020">
    <property type="term" value="C:membrane"/>
    <property type="evidence" value="ECO:0007669"/>
    <property type="project" value="UniProtKB-SubCell"/>
</dbReference>
<keyword evidence="3 7" id="KW-0812">Transmembrane</keyword>
<evidence type="ECO:0000256" key="3">
    <source>
        <dbReference type="ARBA" id="ARBA00022692"/>
    </source>
</evidence>
<comment type="subcellular location">
    <subcellularLocation>
        <location evidence="1">Membrane</location>
        <topology evidence="1">Multi-pass membrane protein</topology>
    </subcellularLocation>
</comment>
<evidence type="ECO:0000256" key="2">
    <source>
        <dbReference type="ARBA" id="ARBA00022448"/>
    </source>
</evidence>
<dbReference type="PANTHER" id="PTHR31645">
    <property type="entry name" value="OLIGOPEPTIDE TRANSPORTER YGL114W-RELATED"/>
    <property type="match status" value="1"/>
</dbReference>
<gene>
    <name evidence="8" type="ORF">GTC6_20480</name>
</gene>
<dbReference type="AlphaFoldDB" id="R7Y4A6"/>
<feature type="transmembrane region" description="Helical" evidence="7">
    <location>
        <begin position="430"/>
        <end position="448"/>
    </location>
</feature>
<dbReference type="NCBIfam" id="TIGR00728">
    <property type="entry name" value="OPT_sfam"/>
    <property type="match status" value="1"/>
</dbReference>
<feature type="transmembrane region" description="Helical" evidence="7">
    <location>
        <begin position="229"/>
        <end position="255"/>
    </location>
</feature>
<comment type="caution">
    <text evidence="8">The sequence shown here is derived from an EMBL/GenBank/DDBJ whole genome shotgun (WGS) entry which is preliminary data.</text>
</comment>
<feature type="transmembrane region" description="Helical" evidence="7">
    <location>
        <begin position="62"/>
        <end position="82"/>
    </location>
</feature>
<protein>
    <recommendedName>
        <fullName evidence="10">Oligopeptide transporter, OPT family</fullName>
    </recommendedName>
</protein>
<name>R7Y4A6_9ACTN</name>
<dbReference type="Proteomes" id="UP000013569">
    <property type="component" value="Unassembled WGS sequence"/>
</dbReference>
<evidence type="ECO:0008006" key="10">
    <source>
        <dbReference type="Google" id="ProtNLM"/>
    </source>
</evidence>
<feature type="transmembrane region" description="Helical" evidence="7">
    <location>
        <begin position="605"/>
        <end position="625"/>
    </location>
</feature>
<dbReference type="PATRIC" id="fig|1316928.3.peg.4144"/>
<dbReference type="PANTHER" id="PTHR31645:SF0">
    <property type="entry name" value="OLIGOPEPTIDE TRANSPORTER YGL114W-RELATED"/>
    <property type="match status" value="1"/>
</dbReference>
<proteinExistence type="predicted"/>
<feature type="transmembrane region" description="Helical" evidence="7">
    <location>
        <begin position="335"/>
        <end position="355"/>
    </location>
</feature>
<feature type="transmembrane region" description="Helical" evidence="7">
    <location>
        <begin position="94"/>
        <end position="117"/>
    </location>
</feature>
<evidence type="ECO:0000256" key="1">
    <source>
        <dbReference type="ARBA" id="ARBA00004141"/>
    </source>
</evidence>
<dbReference type="GO" id="GO:0035673">
    <property type="term" value="F:oligopeptide transmembrane transporter activity"/>
    <property type="evidence" value="ECO:0007669"/>
    <property type="project" value="InterPro"/>
</dbReference>
<feature type="transmembrane region" description="Helical" evidence="7">
    <location>
        <begin position="645"/>
        <end position="662"/>
    </location>
</feature>
<keyword evidence="5 7" id="KW-0472">Membrane</keyword>
<accession>R7Y4A6</accession>
<feature type="transmembrane region" description="Helical" evidence="7">
    <location>
        <begin position="38"/>
        <end position="56"/>
    </location>
</feature>
<evidence type="ECO:0000256" key="5">
    <source>
        <dbReference type="ARBA" id="ARBA00023136"/>
    </source>
</evidence>
<dbReference type="Pfam" id="PF03169">
    <property type="entry name" value="OPT"/>
    <property type="match status" value="1"/>
</dbReference>
<evidence type="ECO:0000256" key="6">
    <source>
        <dbReference type="SAM" id="MobiDB-lite"/>
    </source>
</evidence>
<feature type="transmembrane region" description="Helical" evidence="7">
    <location>
        <begin position="283"/>
        <end position="305"/>
    </location>
</feature>
<feature type="transmembrane region" description="Helical" evidence="7">
    <location>
        <begin position="527"/>
        <end position="545"/>
    </location>
</feature>
<dbReference type="InterPro" id="IPR004814">
    <property type="entry name" value="Oligopep_transpt"/>
</dbReference>
<evidence type="ECO:0000256" key="4">
    <source>
        <dbReference type="ARBA" id="ARBA00022989"/>
    </source>
</evidence>
<feature type="transmembrane region" description="Helical" evidence="7">
    <location>
        <begin position="367"/>
        <end position="393"/>
    </location>
</feature>
<evidence type="ECO:0000313" key="9">
    <source>
        <dbReference type="Proteomes" id="UP000013569"/>
    </source>
</evidence>
<dbReference type="InterPro" id="IPR045035">
    <property type="entry name" value="YSL-like"/>
</dbReference>
<evidence type="ECO:0000256" key="7">
    <source>
        <dbReference type="SAM" id="Phobius"/>
    </source>
</evidence>